<dbReference type="InterPro" id="IPR005607">
    <property type="entry name" value="BSD_dom"/>
</dbReference>
<evidence type="ECO:0000259" key="2">
    <source>
        <dbReference type="PROSITE" id="PS50858"/>
    </source>
</evidence>
<dbReference type="InterPro" id="IPR035925">
    <property type="entry name" value="BSD_dom_sf"/>
</dbReference>
<organism evidence="3">
    <name type="scientific">Alexandrium monilatum</name>
    <dbReference type="NCBI Taxonomy" id="311494"/>
    <lineage>
        <taxon>Eukaryota</taxon>
        <taxon>Sar</taxon>
        <taxon>Alveolata</taxon>
        <taxon>Dinophyceae</taxon>
        <taxon>Gonyaulacales</taxon>
        <taxon>Pyrocystaceae</taxon>
        <taxon>Alexandrium</taxon>
    </lineage>
</organism>
<name>A0A7S4RDX4_9DINO</name>
<proteinExistence type="predicted"/>
<evidence type="ECO:0000256" key="1">
    <source>
        <dbReference type="SAM" id="MobiDB-lite"/>
    </source>
</evidence>
<dbReference type="SUPFAM" id="SSF140383">
    <property type="entry name" value="BSD domain-like"/>
    <property type="match status" value="1"/>
</dbReference>
<evidence type="ECO:0000313" key="3">
    <source>
        <dbReference type="EMBL" id="CAE4611253.1"/>
    </source>
</evidence>
<dbReference type="Pfam" id="PF03909">
    <property type="entry name" value="BSD"/>
    <property type="match status" value="1"/>
</dbReference>
<feature type="region of interest" description="Disordered" evidence="1">
    <location>
        <begin position="161"/>
        <end position="188"/>
    </location>
</feature>
<feature type="domain" description="BSD" evidence="2">
    <location>
        <begin position="109"/>
        <end position="146"/>
    </location>
</feature>
<sequence length="188" mass="20225">MGQQQLLAGLVGDAKPAEVELRSPREIDRARLSRPFPWADLVSRAADARSLSGPSSLSWEPPASEVLALLEEVEPRVRALGEGPEEFLGLCPPCDGAGSAMVPTSWAAALLEQLPDLRRTRFCLVPRRLSEEAFWARYFGAVFAILAEALSAAAVERTAWRPGGAAGDPRTSPLMRAECTDAELDQGS</sequence>
<dbReference type="PROSITE" id="PS50858">
    <property type="entry name" value="BSD"/>
    <property type="match status" value="1"/>
</dbReference>
<gene>
    <name evidence="3" type="ORF">AMON00008_LOCUS33937</name>
</gene>
<dbReference type="Gene3D" id="1.10.3970.10">
    <property type="entry name" value="BSD domain"/>
    <property type="match status" value="1"/>
</dbReference>
<dbReference type="EMBL" id="HBNR01048611">
    <property type="protein sequence ID" value="CAE4611253.1"/>
    <property type="molecule type" value="Transcribed_RNA"/>
</dbReference>
<reference evidence="3" key="1">
    <citation type="submission" date="2021-01" db="EMBL/GenBank/DDBJ databases">
        <authorList>
            <person name="Corre E."/>
            <person name="Pelletier E."/>
            <person name="Niang G."/>
            <person name="Scheremetjew M."/>
            <person name="Finn R."/>
            <person name="Kale V."/>
            <person name="Holt S."/>
            <person name="Cochrane G."/>
            <person name="Meng A."/>
            <person name="Brown T."/>
            <person name="Cohen L."/>
        </authorList>
    </citation>
    <scope>NUCLEOTIDE SEQUENCE</scope>
    <source>
        <strain evidence="3">CCMP3105</strain>
    </source>
</reference>
<dbReference type="AlphaFoldDB" id="A0A7S4RDX4"/>
<accession>A0A7S4RDX4</accession>
<protein>
    <recommendedName>
        <fullName evidence="2">BSD domain-containing protein</fullName>
    </recommendedName>
</protein>